<protein>
    <submittedName>
        <fullName evidence="1">Uncharacterized protein</fullName>
    </submittedName>
</protein>
<evidence type="ECO:0000313" key="1">
    <source>
        <dbReference type="EMBL" id="QAT65319.1"/>
    </source>
</evidence>
<dbReference type="GeneID" id="82853121"/>
<dbReference type="AlphaFoldDB" id="A0AAJ3YZ22"/>
<proteinExistence type="predicted"/>
<sequence>MKNKFVLGCLGVLGVFILITVIAAAVIWNQRGEAVSLETQIEAQLKSNESNYDAMWKKFKEMTQVTDLQAEQFKDVYADLISGRYEDSKLLFKAVQEQNPNLNGEVYTKLQNEISAGRTEFDRNQKKITDMIAEYNRLVQHRGILMAMLTERKPLDTDKYIVTSDKTQKAFDSGKADTVDLKGDK</sequence>
<reference evidence="1 2" key="1">
    <citation type="submission" date="2019-01" db="EMBL/GenBank/DDBJ databases">
        <title>Genome sequence of Bacillus glycinifermentans SRCM103574.</title>
        <authorList>
            <person name="Kong H.-J."/>
            <person name="Jeong S.-Y."/>
            <person name="Jeong D.-Y."/>
        </authorList>
    </citation>
    <scope>NUCLEOTIDE SEQUENCE [LARGE SCALE GENOMIC DNA]</scope>
    <source>
        <strain evidence="1 2">SRCM103574</strain>
    </source>
</reference>
<gene>
    <name evidence="1" type="ORF">EQZ20_10555</name>
</gene>
<organism evidence="1 2">
    <name type="scientific">Bacillus glycinifermentans</name>
    <dbReference type="NCBI Taxonomy" id="1664069"/>
    <lineage>
        <taxon>Bacteria</taxon>
        <taxon>Bacillati</taxon>
        <taxon>Bacillota</taxon>
        <taxon>Bacilli</taxon>
        <taxon>Bacillales</taxon>
        <taxon>Bacillaceae</taxon>
        <taxon>Bacillus</taxon>
    </lineage>
</organism>
<evidence type="ECO:0000313" key="2">
    <source>
        <dbReference type="Proteomes" id="UP000288675"/>
    </source>
</evidence>
<dbReference type="KEGG" id="bgy:BGLY_2072"/>
<dbReference type="EMBL" id="CP035232">
    <property type="protein sequence ID" value="QAT65319.1"/>
    <property type="molecule type" value="Genomic_DNA"/>
</dbReference>
<name>A0AAJ3YZ22_9BACI</name>
<accession>A0AAJ3YZ22</accession>
<dbReference type="Proteomes" id="UP000288675">
    <property type="component" value="Chromosome"/>
</dbReference>
<dbReference type="RefSeq" id="WP_046132829.1">
    <property type="nucleotide sequence ID" value="NZ_CP035232.1"/>
</dbReference>